<dbReference type="PROSITE" id="PS51918">
    <property type="entry name" value="RADICAL_SAM"/>
    <property type="match status" value="1"/>
</dbReference>
<dbReference type="STRING" id="1678841.TBC1_112100"/>
<dbReference type="EC" id="2.8.4.3" evidence="9 13"/>
<protein>
    <recommendedName>
        <fullName evidence="10 13">tRNA-2-methylthio-N(6)-dimethylallyladenosine synthase</fullName>
        <ecNumber evidence="9 13">2.8.4.3</ecNumber>
    </recommendedName>
    <alternativeName>
        <fullName evidence="12 13">(Dimethylallyl)adenosine tRNA methylthiotransferase MiaB</fullName>
    </alternativeName>
    <alternativeName>
        <fullName evidence="11 13">tRNA-i(6)A37 methylthiotransferase</fullName>
    </alternativeName>
</protein>
<comment type="subcellular location">
    <subcellularLocation>
        <location evidence="13">Cytoplasm</location>
    </subcellularLocation>
</comment>
<dbReference type="FunFam" id="3.80.30.20:FF:000001">
    <property type="entry name" value="tRNA-2-methylthio-N(6)-dimethylallyladenosine synthase 2"/>
    <property type="match status" value="1"/>
</dbReference>
<dbReference type="FunFam" id="3.40.50.12160:FF:000003">
    <property type="entry name" value="CDK5 regulatory subunit-associated protein 1"/>
    <property type="match status" value="1"/>
</dbReference>
<comment type="subunit">
    <text evidence="13">Monomer.</text>
</comment>
<keyword evidence="8 13" id="KW-0411">Iron-sulfur</keyword>
<dbReference type="GO" id="GO:0005829">
    <property type="term" value="C:cytosol"/>
    <property type="evidence" value="ECO:0007669"/>
    <property type="project" value="TreeGrafter"/>
</dbReference>
<dbReference type="PANTHER" id="PTHR43020">
    <property type="entry name" value="CDK5 REGULATORY SUBUNIT-ASSOCIATED PROTEIN 1"/>
    <property type="match status" value="1"/>
</dbReference>
<evidence type="ECO:0000259" key="15">
    <source>
        <dbReference type="PROSITE" id="PS51449"/>
    </source>
</evidence>
<reference evidence="17" key="1">
    <citation type="journal article" date="2015" name="Genome Announc.">
        <title>Draft Genome Sequence of Bacteroidales Strain TBC1, a Novel Isolate from a Methanogenic Wastewater Treatment System.</title>
        <authorList>
            <person name="Tourlousse D.M."/>
            <person name="Matsuura N."/>
            <person name="Sun L."/>
            <person name="Toyonaga M."/>
            <person name="Kuroda K."/>
            <person name="Ohashi A."/>
            <person name="Cruz R."/>
            <person name="Yamaguchi T."/>
            <person name="Sekiguchi Y."/>
        </authorList>
    </citation>
    <scope>NUCLEOTIDE SEQUENCE [LARGE SCALE GENOMIC DNA]</scope>
    <source>
        <strain evidence="17">TBC1</strain>
    </source>
</reference>
<dbReference type="GO" id="GO:0035597">
    <property type="term" value="F:tRNA-2-methylthio-N(6)-dimethylallyladenosine(37) synthase activity"/>
    <property type="evidence" value="ECO:0007669"/>
    <property type="project" value="UniProtKB-EC"/>
</dbReference>
<dbReference type="Pfam" id="PF01938">
    <property type="entry name" value="TRAM"/>
    <property type="match status" value="1"/>
</dbReference>
<evidence type="ECO:0000256" key="2">
    <source>
        <dbReference type="ARBA" id="ARBA00022485"/>
    </source>
</evidence>
<dbReference type="Pfam" id="PF04055">
    <property type="entry name" value="Radical_SAM"/>
    <property type="match status" value="1"/>
</dbReference>
<dbReference type="CDD" id="cd01335">
    <property type="entry name" value="Radical_SAM"/>
    <property type="match status" value="1"/>
</dbReference>
<evidence type="ECO:0000256" key="12">
    <source>
        <dbReference type="ARBA" id="ARBA00081141"/>
    </source>
</evidence>
<dbReference type="SFLD" id="SFLDG01082">
    <property type="entry name" value="B12-binding_domain_containing"/>
    <property type="match status" value="1"/>
</dbReference>
<proteinExistence type="inferred from homology"/>
<dbReference type="InterPro" id="IPR006463">
    <property type="entry name" value="MiaB_methiolase"/>
</dbReference>
<keyword evidence="5 13" id="KW-0949">S-adenosyl-L-methionine</keyword>
<feature type="domain" description="Radical SAM core" evidence="16">
    <location>
        <begin position="145"/>
        <end position="374"/>
    </location>
</feature>
<comment type="function">
    <text evidence="1 13">Catalyzes the methylthiolation of N6-(dimethylallyl)adenosine (i(6)A), leading to the formation of 2-methylthio-N6-(dimethylallyl)adenosine (ms(2)i(6)A) at position 37 in tRNAs that read codons beginning with uridine.</text>
</comment>
<evidence type="ECO:0000256" key="11">
    <source>
        <dbReference type="ARBA" id="ARBA00080698"/>
    </source>
</evidence>
<dbReference type="SFLD" id="SFLDG01061">
    <property type="entry name" value="methylthiotransferase"/>
    <property type="match status" value="1"/>
</dbReference>
<dbReference type="InterPro" id="IPR058240">
    <property type="entry name" value="rSAM_sf"/>
</dbReference>
<feature type="binding site" evidence="13">
    <location>
        <position position="50"/>
    </location>
    <ligand>
        <name>[4Fe-4S] cluster</name>
        <dbReference type="ChEBI" id="CHEBI:49883"/>
        <label>1</label>
    </ligand>
</feature>
<name>A0A0S7C3F6_9BACT</name>
<feature type="binding site" evidence="13">
    <location>
        <position position="84"/>
    </location>
    <ligand>
        <name>[4Fe-4S] cluster</name>
        <dbReference type="ChEBI" id="CHEBI:49883"/>
        <label>1</label>
    </ligand>
</feature>
<keyword evidence="7 13" id="KW-0408">Iron</keyword>
<dbReference type="InterPro" id="IPR038135">
    <property type="entry name" value="Methylthiotransferase_N_sf"/>
</dbReference>
<evidence type="ECO:0000313" key="18">
    <source>
        <dbReference type="Proteomes" id="UP000053091"/>
    </source>
</evidence>
<evidence type="ECO:0000256" key="9">
    <source>
        <dbReference type="ARBA" id="ARBA00033765"/>
    </source>
</evidence>
<dbReference type="InterPro" id="IPR006638">
    <property type="entry name" value="Elp3/MiaA/NifB-like_rSAM"/>
</dbReference>
<dbReference type="Gene3D" id="3.40.50.12160">
    <property type="entry name" value="Methylthiotransferase, N-terminal domain"/>
    <property type="match status" value="1"/>
</dbReference>
<dbReference type="PANTHER" id="PTHR43020:SF2">
    <property type="entry name" value="MITOCHONDRIAL TRNA METHYLTHIOTRANSFERASE CDK5RAP1"/>
    <property type="match status" value="1"/>
</dbReference>
<keyword evidence="3 13" id="KW-0963">Cytoplasm</keyword>
<dbReference type="SFLD" id="SFLDF00273">
    <property type="entry name" value="(dimethylallyl)adenosine_tRNA"/>
    <property type="match status" value="1"/>
</dbReference>
<dbReference type="PROSITE" id="PS01278">
    <property type="entry name" value="MTTASE_RADICAL"/>
    <property type="match status" value="1"/>
</dbReference>
<evidence type="ECO:0000256" key="8">
    <source>
        <dbReference type="ARBA" id="ARBA00023014"/>
    </source>
</evidence>
<dbReference type="HAMAP" id="MF_01864">
    <property type="entry name" value="tRNA_metthiotr_MiaB"/>
    <property type="match status" value="1"/>
</dbReference>
<evidence type="ECO:0000256" key="6">
    <source>
        <dbReference type="ARBA" id="ARBA00022723"/>
    </source>
</evidence>
<keyword evidence="13" id="KW-0819">tRNA processing</keyword>
<gene>
    <name evidence="13" type="primary">miaB</name>
    <name evidence="17" type="ORF">TBC1_112100</name>
</gene>
<dbReference type="NCBIfam" id="TIGR01574">
    <property type="entry name" value="miaB-methiolase"/>
    <property type="match status" value="1"/>
</dbReference>
<evidence type="ECO:0000313" key="17">
    <source>
        <dbReference type="EMBL" id="GAP43942.1"/>
    </source>
</evidence>
<dbReference type="RefSeq" id="WP_262490422.1">
    <property type="nucleotide sequence ID" value="NZ_DF968182.1"/>
</dbReference>
<feature type="domain" description="MTTase N-terminal" evidence="15">
    <location>
        <begin position="5"/>
        <end position="121"/>
    </location>
</feature>
<dbReference type="InterPro" id="IPR023404">
    <property type="entry name" value="rSAM_horseshoe"/>
</dbReference>
<evidence type="ECO:0000256" key="13">
    <source>
        <dbReference type="HAMAP-Rule" id="MF_01864"/>
    </source>
</evidence>
<dbReference type="AlphaFoldDB" id="A0A0S7C3F6"/>
<dbReference type="GO" id="GO:0046872">
    <property type="term" value="F:metal ion binding"/>
    <property type="evidence" value="ECO:0007669"/>
    <property type="project" value="UniProtKB-KW"/>
</dbReference>
<keyword evidence="4 13" id="KW-0808">Transferase</keyword>
<evidence type="ECO:0000256" key="10">
    <source>
        <dbReference type="ARBA" id="ARBA00068570"/>
    </source>
</evidence>
<evidence type="ECO:0000256" key="7">
    <source>
        <dbReference type="ARBA" id="ARBA00023004"/>
    </source>
</evidence>
<evidence type="ECO:0000259" key="16">
    <source>
        <dbReference type="PROSITE" id="PS51918"/>
    </source>
</evidence>
<dbReference type="Proteomes" id="UP000053091">
    <property type="component" value="Unassembled WGS sequence"/>
</dbReference>
<feature type="binding site" evidence="13">
    <location>
        <position position="14"/>
    </location>
    <ligand>
        <name>[4Fe-4S] cluster</name>
        <dbReference type="ChEBI" id="CHEBI:49883"/>
        <label>1</label>
    </ligand>
</feature>
<accession>A0A0S7C3F6</accession>
<comment type="catalytic activity">
    <reaction evidence="13">
        <text>N(6)-dimethylallyladenosine(37) in tRNA + (sulfur carrier)-SH + AH2 + 2 S-adenosyl-L-methionine = 2-methylsulfanyl-N(6)-dimethylallyladenosine(37) in tRNA + (sulfur carrier)-H + 5'-deoxyadenosine + L-methionine + A + S-adenosyl-L-homocysteine + 2 H(+)</text>
        <dbReference type="Rhea" id="RHEA:37067"/>
        <dbReference type="Rhea" id="RHEA-COMP:10375"/>
        <dbReference type="Rhea" id="RHEA-COMP:10376"/>
        <dbReference type="Rhea" id="RHEA-COMP:14737"/>
        <dbReference type="Rhea" id="RHEA-COMP:14739"/>
        <dbReference type="ChEBI" id="CHEBI:13193"/>
        <dbReference type="ChEBI" id="CHEBI:15378"/>
        <dbReference type="ChEBI" id="CHEBI:17319"/>
        <dbReference type="ChEBI" id="CHEBI:17499"/>
        <dbReference type="ChEBI" id="CHEBI:29917"/>
        <dbReference type="ChEBI" id="CHEBI:57844"/>
        <dbReference type="ChEBI" id="CHEBI:57856"/>
        <dbReference type="ChEBI" id="CHEBI:59789"/>
        <dbReference type="ChEBI" id="CHEBI:64428"/>
        <dbReference type="ChEBI" id="CHEBI:74415"/>
        <dbReference type="ChEBI" id="CHEBI:74417"/>
        <dbReference type="EC" id="2.8.4.3"/>
    </reaction>
</comment>
<dbReference type="Pfam" id="PF00919">
    <property type="entry name" value="UPF0004"/>
    <property type="match status" value="1"/>
</dbReference>
<evidence type="ECO:0000256" key="4">
    <source>
        <dbReference type="ARBA" id="ARBA00022679"/>
    </source>
</evidence>
<dbReference type="PROSITE" id="PS51449">
    <property type="entry name" value="MTTASE_N"/>
    <property type="match status" value="1"/>
</dbReference>
<feature type="domain" description="TRAM" evidence="14">
    <location>
        <begin position="377"/>
        <end position="440"/>
    </location>
</feature>
<keyword evidence="18" id="KW-1185">Reference proteome</keyword>
<organism evidence="17">
    <name type="scientific">Lentimicrobium saccharophilum</name>
    <dbReference type="NCBI Taxonomy" id="1678841"/>
    <lineage>
        <taxon>Bacteria</taxon>
        <taxon>Pseudomonadati</taxon>
        <taxon>Bacteroidota</taxon>
        <taxon>Bacteroidia</taxon>
        <taxon>Bacteroidales</taxon>
        <taxon>Lentimicrobiaceae</taxon>
        <taxon>Lentimicrobium</taxon>
    </lineage>
</organism>
<keyword evidence="2 13" id="KW-0004">4Fe-4S</keyword>
<dbReference type="GO" id="GO:0051539">
    <property type="term" value="F:4 iron, 4 sulfur cluster binding"/>
    <property type="evidence" value="ECO:0007669"/>
    <property type="project" value="UniProtKB-UniRule"/>
</dbReference>
<dbReference type="EMBL" id="DF968182">
    <property type="protein sequence ID" value="GAP43942.1"/>
    <property type="molecule type" value="Genomic_DNA"/>
</dbReference>
<comment type="cofactor">
    <cofactor evidence="13">
        <name>[4Fe-4S] cluster</name>
        <dbReference type="ChEBI" id="CHEBI:49883"/>
    </cofactor>
    <text evidence="13">Binds 2 [4Fe-4S] clusters. One cluster is coordinated with 3 cysteines and an exchangeable S-adenosyl-L-methionine.</text>
</comment>
<comment type="similarity">
    <text evidence="13">Belongs to the methylthiotransferase family. MiaB subfamily.</text>
</comment>
<evidence type="ECO:0000256" key="1">
    <source>
        <dbReference type="ARBA" id="ARBA00003234"/>
    </source>
</evidence>
<dbReference type="PROSITE" id="PS50926">
    <property type="entry name" value="TRAM"/>
    <property type="match status" value="1"/>
</dbReference>
<dbReference type="InterPro" id="IPR013848">
    <property type="entry name" value="Methylthiotransferase_N"/>
</dbReference>
<dbReference type="SFLD" id="SFLDF00413">
    <property type="entry name" value="CDK5RAP1"/>
    <property type="match status" value="1"/>
</dbReference>
<feature type="binding site" evidence="13">
    <location>
        <position position="166"/>
    </location>
    <ligand>
        <name>[4Fe-4S] cluster</name>
        <dbReference type="ChEBI" id="CHEBI:49883"/>
        <label>2</label>
        <note>4Fe-4S-S-AdoMet</note>
    </ligand>
</feature>
<evidence type="ECO:0000256" key="3">
    <source>
        <dbReference type="ARBA" id="ARBA00022490"/>
    </source>
</evidence>
<feature type="binding site" evidence="13">
    <location>
        <position position="163"/>
    </location>
    <ligand>
        <name>[4Fe-4S] cluster</name>
        <dbReference type="ChEBI" id="CHEBI:49883"/>
        <label>2</label>
        <note>4Fe-4S-S-AdoMet</note>
    </ligand>
</feature>
<dbReference type="SUPFAM" id="SSF102114">
    <property type="entry name" value="Radical SAM enzymes"/>
    <property type="match status" value="1"/>
</dbReference>
<sequence>MDQKRKLYIETYGCQMNFSDTQIVGSIMTDHDFETTGNIAEADLIFVNTCSIRDNAEKRVRARLQEFKRYKKQKPGLIIGVLGCMAERLKEQLISEEKMVDVIVGPDAYRDLPRLLNIAEGGQKAINVILSADETYADINPVRPDSNGVSAFISIMRGCENFCSYCVVPYTRGRERSRDPQTIVKEAEDLFSQGYREVTLLGQNVNSYKWDDGTGFAKLLERVALVNPLLRVRFATSHPKDLTDELLHTMAAHPNICRSIHLPVQSGSDRILKLMNRKYDSSWYRQRIEAIRRILPGCAISTDIITGFCSETEQDHQETLEMMKWAAYDYAFMFKYSERPDTLAHKKYKDDVPEAVKGTRLQEIIDLQQELSFRSNHADIGRTFEVLAESLSRKSGKELSGRNSQNKVVVFPRENYKPGDYVRVRVTACTPATLKGEAVAE</sequence>
<feature type="binding site" evidence="13">
    <location>
        <position position="159"/>
    </location>
    <ligand>
        <name>[4Fe-4S] cluster</name>
        <dbReference type="ChEBI" id="CHEBI:49883"/>
        <label>2</label>
        <note>4Fe-4S-S-AdoMet</note>
    </ligand>
</feature>
<dbReference type="Gene3D" id="3.80.30.20">
    <property type="entry name" value="tm_1862 like domain"/>
    <property type="match status" value="1"/>
</dbReference>
<dbReference type="PATRIC" id="fig|1678841.3.peg.2346"/>
<keyword evidence="6 13" id="KW-0479">Metal-binding</keyword>
<dbReference type="SMART" id="SM00729">
    <property type="entry name" value="Elp3"/>
    <property type="match status" value="1"/>
</dbReference>
<dbReference type="InterPro" id="IPR007197">
    <property type="entry name" value="rSAM"/>
</dbReference>
<dbReference type="InterPro" id="IPR020612">
    <property type="entry name" value="Methylthiotransferase_CS"/>
</dbReference>
<dbReference type="InterPro" id="IPR002792">
    <property type="entry name" value="TRAM_dom"/>
</dbReference>
<evidence type="ECO:0000259" key="14">
    <source>
        <dbReference type="PROSITE" id="PS50926"/>
    </source>
</evidence>
<evidence type="ECO:0000256" key="5">
    <source>
        <dbReference type="ARBA" id="ARBA00022691"/>
    </source>
</evidence>
<dbReference type="NCBIfam" id="TIGR00089">
    <property type="entry name" value="MiaB/RimO family radical SAM methylthiotransferase"/>
    <property type="match status" value="1"/>
</dbReference>
<dbReference type="InterPro" id="IPR005839">
    <property type="entry name" value="Methylthiotransferase"/>
</dbReference>
<dbReference type="SFLD" id="SFLDS00029">
    <property type="entry name" value="Radical_SAM"/>
    <property type="match status" value="1"/>
</dbReference>